<organism evidence="7 8">
    <name type="scientific">Ophiobolus disseminans</name>
    <dbReference type="NCBI Taxonomy" id="1469910"/>
    <lineage>
        <taxon>Eukaryota</taxon>
        <taxon>Fungi</taxon>
        <taxon>Dikarya</taxon>
        <taxon>Ascomycota</taxon>
        <taxon>Pezizomycotina</taxon>
        <taxon>Dothideomycetes</taxon>
        <taxon>Pleosporomycetidae</taxon>
        <taxon>Pleosporales</taxon>
        <taxon>Pleosporineae</taxon>
        <taxon>Phaeosphaeriaceae</taxon>
        <taxon>Ophiobolus</taxon>
    </lineage>
</organism>
<evidence type="ECO:0000259" key="6">
    <source>
        <dbReference type="PROSITE" id="PS51782"/>
    </source>
</evidence>
<evidence type="ECO:0000256" key="1">
    <source>
        <dbReference type="ARBA" id="ARBA00022669"/>
    </source>
</evidence>
<keyword evidence="1" id="KW-0147">Chitin-binding</keyword>
<accession>A0A6A6ZZ89</accession>
<dbReference type="Pfam" id="PF01476">
    <property type="entry name" value="LysM"/>
    <property type="match status" value="2"/>
</dbReference>
<dbReference type="OrthoDB" id="2281372at2759"/>
<dbReference type="InterPro" id="IPR018392">
    <property type="entry name" value="LysM"/>
</dbReference>
<evidence type="ECO:0000256" key="5">
    <source>
        <dbReference type="SAM" id="SignalP"/>
    </source>
</evidence>
<dbReference type="EMBL" id="MU006226">
    <property type="protein sequence ID" value="KAF2826311.1"/>
    <property type="molecule type" value="Genomic_DNA"/>
</dbReference>
<keyword evidence="8" id="KW-1185">Reference proteome</keyword>
<feature type="domain" description="LysM" evidence="6">
    <location>
        <begin position="224"/>
        <end position="270"/>
    </location>
</feature>
<reference evidence="7" key="1">
    <citation type="journal article" date="2020" name="Stud. Mycol.">
        <title>101 Dothideomycetes genomes: a test case for predicting lifestyles and emergence of pathogens.</title>
        <authorList>
            <person name="Haridas S."/>
            <person name="Albert R."/>
            <person name="Binder M."/>
            <person name="Bloem J."/>
            <person name="Labutti K."/>
            <person name="Salamov A."/>
            <person name="Andreopoulos B."/>
            <person name="Baker S."/>
            <person name="Barry K."/>
            <person name="Bills G."/>
            <person name="Bluhm B."/>
            <person name="Cannon C."/>
            <person name="Castanera R."/>
            <person name="Culley D."/>
            <person name="Daum C."/>
            <person name="Ezra D."/>
            <person name="Gonzalez J."/>
            <person name="Henrissat B."/>
            <person name="Kuo A."/>
            <person name="Liang C."/>
            <person name="Lipzen A."/>
            <person name="Lutzoni F."/>
            <person name="Magnuson J."/>
            <person name="Mondo S."/>
            <person name="Nolan M."/>
            <person name="Ohm R."/>
            <person name="Pangilinan J."/>
            <person name="Park H.-J."/>
            <person name="Ramirez L."/>
            <person name="Alfaro M."/>
            <person name="Sun H."/>
            <person name="Tritt A."/>
            <person name="Yoshinaga Y."/>
            <person name="Zwiers L.-H."/>
            <person name="Turgeon B."/>
            <person name="Goodwin S."/>
            <person name="Spatafora J."/>
            <person name="Crous P."/>
            <person name="Grigoriev I."/>
        </authorList>
    </citation>
    <scope>NUCLEOTIDE SEQUENCE</scope>
    <source>
        <strain evidence="7">CBS 113818</strain>
    </source>
</reference>
<keyword evidence="3" id="KW-0843">Virulence</keyword>
<dbReference type="Proteomes" id="UP000799424">
    <property type="component" value="Unassembled WGS sequence"/>
</dbReference>
<dbReference type="SMART" id="SM00257">
    <property type="entry name" value="LysM"/>
    <property type="match status" value="3"/>
</dbReference>
<dbReference type="CDD" id="cd00118">
    <property type="entry name" value="LysM"/>
    <property type="match status" value="2"/>
</dbReference>
<feature type="region of interest" description="Disordered" evidence="4">
    <location>
        <begin position="278"/>
        <end position="299"/>
    </location>
</feature>
<dbReference type="SUPFAM" id="SSF54106">
    <property type="entry name" value="LysM domain"/>
    <property type="match status" value="2"/>
</dbReference>
<keyword evidence="2 5" id="KW-0732">Signal</keyword>
<evidence type="ECO:0000313" key="8">
    <source>
        <dbReference type="Proteomes" id="UP000799424"/>
    </source>
</evidence>
<evidence type="ECO:0000313" key="7">
    <source>
        <dbReference type="EMBL" id="KAF2826311.1"/>
    </source>
</evidence>
<dbReference type="PANTHER" id="PTHR34997:SF2">
    <property type="entry name" value="LYSM DOMAIN-CONTAINING PROTEIN-RELATED"/>
    <property type="match status" value="1"/>
</dbReference>
<dbReference type="PROSITE" id="PS51782">
    <property type="entry name" value="LYSM"/>
    <property type="match status" value="3"/>
</dbReference>
<feature type="chain" id="PRO_5025693377" evidence="5">
    <location>
        <begin position="21"/>
        <end position="357"/>
    </location>
</feature>
<feature type="region of interest" description="Disordered" evidence="4">
    <location>
        <begin position="98"/>
        <end position="129"/>
    </location>
</feature>
<gene>
    <name evidence="7" type="ORF">CC86DRAFT_417391</name>
</gene>
<protein>
    <submittedName>
        <fullName evidence="7">LysM domain-containing protein</fullName>
    </submittedName>
</protein>
<feature type="domain" description="LysM" evidence="6">
    <location>
        <begin position="140"/>
        <end position="186"/>
    </location>
</feature>
<dbReference type="AlphaFoldDB" id="A0A6A6ZZ89"/>
<sequence length="357" mass="38287">MSIYRTIYLALATFAFSASALTIERRDGKPSLPYDDKTTKDCTYWVDYDGTQECAKMLEDNWATLENFRRWNPTIGPNCSGLTKGKSYCVEALFEAPPGQTSEVPSPSATPTPTPTPTAATGSIETPLPTQPDIVSNCDQFYLVKANEQCADIASRFGISLTKFINWNPKAGSTCSGLWADAYACVSIVGQEAAPVASASPTKPGNGITTPLPTQPNLVANCDKFYFVQKTEQCSAIAAANGISLTQFLNWNPSAGSTCGGLWAEAYACVSIVGHTPSTPKPTPTPTKPSNGVQTPSPIQAGMTTNCKKFDFVNKNEICDTIVRRNGISLANFVQWNSAVGSDCRSMWAETYVCVGV</sequence>
<dbReference type="InterPro" id="IPR036779">
    <property type="entry name" value="LysM_dom_sf"/>
</dbReference>
<proteinExistence type="predicted"/>
<evidence type="ECO:0000256" key="2">
    <source>
        <dbReference type="ARBA" id="ARBA00022729"/>
    </source>
</evidence>
<feature type="domain" description="LysM" evidence="6">
    <location>
        <begin position="309"/>
        <end position="355"/>
    </location>
</feature>
<feature type="signal peptide" evidence="5">
    <location>
        <begin position="1"/>
        <end position="20"/>
    </location>
</feature>
<dbReference type="PANTHER" id="PTHR34997">
    <property type="entry name" value="AM15"/>
    <property type="match status" value="1"/>
</dbReference>
<name>A0A6A6ZZ89_9PLEO</name>
<dbReference type="Gene3D" id="3.10.350.10">
    <property type="entry name" value="LysM domain"/>
    <property type="match status" value="4"/>
</dbReference>
<dbReference type="GO" id="GO:0008061">
    <property type="term" value="F:chitin binding"/>
    <property type="evidence" value="ECO:0007669"/>
    <property type="project" value="UniProtKB-KW"/>
</dbReference>
<dbReference type="InterPro" id="IPR052210">
    <property type="entry name" value="LysM1-like"/>
</dbReference>
<evidence type="ECO:0000256" key="4">
    <source>
        <dbReference type="SAM" id="MobiDB-lite"/>
    </source>
</evidence>
<evidence type="ECO:0000256" key="3">
    <source>
        <dbReference type="ARBA" id="ARBA00023026"/>
    </source>
</evidence>